<dbReference type="SMART" id="SM00387">
    <property type="entry name" value="HATPase_c"/>
    <property type="match status" value="1"/>
</dbReference>
<dbReference type="PANTHER" id="PTHR43065:SF51">
    <property type="entry name" value="HISTIDINE KINASE"/>
    <property type="match status" value="1"/>
</dbReference>
<dbReference type="PROSITE" id="PS50109">
    <property type="entry name" value="HIS_KIN"/>
    <property type="match status" value="1"/>
</dbReference>
<reference evidence="9" key="2">
    <citation type="submission" date="2019-06" db="EMBL/GenBank/DDBJ databases">
        <title>Co-occurence of chitin degradation, pigmentation and bioactivity in marine Pseudoalteromonas.</title>
        <authorList>
            <person name="Sonnenschein E.C."/>
            <person name="Bech P.K."/>
        </authorList>
    </citation>
    <scope>NUCLEOTIDE SEQUENCE [LARGE SCALE GENOMIC DNA]</scope>
    <source>
        <strain evidence="9">S2231</strain>
        <strain evidence="6">S2233</strain>
    </source>
</reference>
<dbReference type="AlphaFoldDB" id="A0A5S3XV19"/>
<evidence type="ECO:0000313" key="9">
    <source>
        <dbReference type="Proteomes" id="UP000307706"/>
    </source>
</evidence>
<gene>
    <name evidence="7" type="ORF">CWB96_00980</name>
    <name evidence="6" type="ORF">CWB97_20615</name>
</gene>
<reference evidence="7" key="3">
    <citation type="submission" date="2019-09" db="EMBL/GenBank/DDBJ databases">
        <title>Co-occurence of chitin degradation, pigmentation and bioactivity in marine Pseudoalteromonas.</title>
        <authorList>
            <person name="Sonnenschein E.C."/>
            <person name="Bech P.K."/>
        </authorList>
    </citation>
    <scope>NUCLEOTIDE SEQUENCE</scope>
    <source>
        <strain evidence="7">S2231</strain>
        <strain evidence="8">S2233</strain>
    </source>
</reference>
<keyword evidence="4" id="KW-0472">Membrane</keyword>
<dbReference type="SMART" id="SM00388">
    <property type="entry name" value="HisKA"/>
    <property type="match status" value="1"/>
</dbReference>
<dbReference type="EMBL" id="PNCL01000006">
    <property type="protein sequence ID" value="TMP62645.1"/>
    <property type="molecule type" value="Genomic_DNA"/>
</dbReference>
<dbReference type="PANTHER" id="PTHR43065">
    <property type="entry name" value="SENSOR HISTIDINE KINASE"/>
    <property type="match status" value="1"/>
</dbReference>
<feature type="transmembrane region" description="Helical" evidence="4">
    <location>
        <begin position="75"/>
        <end position="94"/>
    </location>
</feature>
<evidence type="ECO:0000259" key="5">
    <source>
        <dbReference type="PROSITE" id="PS50109"/>
    </source>
</evidence>
<feature type="domain" description="Histidine kinase" evidence="5">
    <location>
        <begin position="261"/>
        <end position="456"/>
    </location>
</feature>
<dbReference type="CDD" id="cd00075">
    <property type="entry name" value="HATPase"/>
    <property type="match status" value="1"/>
</dbReference>
<dbReference type="InterPro" id="IPR004358">
    <property type="entry name" value="Sig_transdc_His_kin-like_C"/>
</dbReference>
<dbReference type="InterPro" id="IPR036097">
    <property type="entry name" value="HisK_dim/P_sf"/>
</dbReference>
<dbReference type="Proteomes" id="UP000307706">
    <property type="component" value="Unassembled WGS sequence"/>
</dbReference>
<dbReference type="Pfam" id="PF02518">
    <property type="entry name" value="HATPase_c"/>
    <property type="match status" value="1"/>
</dbReference>
<dbReference type="OrthoDB" id="1931120at2"/>
<evidence type="ECO:0000256" key="4">
    <source>
        <dbReference type="SAM" id="Phobius"/>
    </source>
</evidence>
<evidence type="ECO:0000313" key="8">
    <source>
        <dbReference type="Proteomes" id="UP000305730"/>
    </source>
</evidence>
<accession>A0A5S3XV19</accession>
<dbReference type="Proteomes" id="UP000305730">
    <property type="component" value="Unassembled WGS sequence"/>
</dbReference>
<name>A0A5S3XV19_9GAMM</name>
<sequence>MNISVLQLKHLAYLVMRSIADSRSINLTVILMIMNDAMKLNKVSYKHKFITTLGVVILCILSLSTFLIQQSFNDTLLTLTLNIIISYLSIYAAYRIYRSWHEPIAQLQAFVHAKQHGQSNVSLEFQDASNPLAQLSRQIEQAFQQNARSAHTTFSHIPTVLDSLFQHWPQPVALFDKNNRLTFFNHPMHQHLSVPLLRDMTLAECGFNITNVHCQHLEFKKDWQLNCYQLGESKHTLIIANFIGAQLQDAKRASQADIIRVLSHELNNSLTPMASMADTLLSFEALPEQQTKQALSRIKSRSESLLSFINAYGSLSRLPTPAPRHFDMHKLVMANASEQGVIISYGGEKSCYADPLLFEQLIINLLKNAREASNEQTLVMLQSQCSGKSHVIEFIDNGPGFANLENALNPLYTTKANGHGLGLALCNDIVQLHGGKITLYNVEAGACIKISIPLSRDN</sequence>
<dbReference type="SUPFAM" id="SSF47384">
    <property type="entry name" value="Homodimeric domain of signal transducing histidine kinase"/>
    <property type="match status" value="1"/>
</dbReference>
<dbReference type="InterPro" id="IPR036890">
    <property type="entry name" value="HATPase_C_sf"/>
</dbReference>
<keyword evidence="4" id="KW-0812">Transmembrane</keyword>
<evidence type="ECO:0000256" key="1">
    <source>
        <dbReference type="ARBA" id="ARBA00000085"/>
    </source>
</evidence>
<dbReference type="PRINTS" id="PR00344">
    <property type="entry name" value="BCTRLSENSOR"/>
</dbReference>
<dbReference type="InterPro" id="IPR003594">
    <property type="entry name" value="HATPase_dom"/>
</dbReference>
<comment type="catalytic activity">
    <reaction evidence="1">
        <text>ATP + protein L-histidine = ADP + protein N-phospho-L-histidine.</text>
        <dbReference type="EC" id="2.7.13.3"/>
    </reaction>
</comment>
<dbReference type="Pfam" id="PF00512">
    <property type="entry name" value="HisKA"/>
    <property type="match status" value="1"/>
</dbReference>
<evidence type="ECO:0000313" key="7">
    <source>
        <dbReference type="EMBL" id="TMP62645.1"/>
    </source>
</evidence>
<feature type="transmembrane region" description="Helical" evidence="4">
    <location>
        <begin position="49"/>
        <end position="69"/>
    </location>
</feature>
<evidence type="ECO:0000256" key="2">
    <source>
        <dbReference type="ARBA" id="ARBA00012438"/>
    </source>
</evidence>
<protein>
    <recommendedName>
        <fullName evidence="2">histidine kinase</fullName>
        <ecNumber evidence="2">2.7.13.3</ecNumber>
    </recommendedName>
</protein>
<organism evidence="7 9">
    <name type="scientific">Pseudoalteromonas citrea</name>
    <dbReference type="NCBI Taxonomy" id="43655"/>
    <lineage>
        <taxon>Bacteria</taxon>
        <taxon>Pseudomonadati</taxon>
        <taxon>Pseudomonadota</taxon>
        <taxon>Gammaproteobacteria</taxon>
        <taxon>Alteromonadales</taxon>
        <taxon>Pseudoalteromonadaceae</taxon>
        <taxon>Pseudoalteromonas</taxon>
    </lineage>
</organism>
<dbReference type="InterPro" id="IPR003661">
    <property type="entry name" value="HisK_dim/P_dom"/>
</dbReference>
<dbReference type="EC" id="2.7.13.3" evidence="2"/>
<keyword evidence="3" id="KW-0597">Phosphoprotein</keyword>
<evidence type="ECO:0000313" key="6">
    <source>
        <dbReference type="EMBL" id="TMP39773.1"/>
    </source>
</evidence>
<dbReference type="EMBL" id="PNCK01000098">
    <property type="protein sequence ID" value="TMP39773.1"/>
    <property type="molecule type" value="Genomic_DNA"/>
</dbReference>
<dbReference type="InterPro" id="IPR005467">
    <property type="entry name" value="His_kinase_dom"/>
</dbReference>
<dbReference type="CDD" id="cd00082">
    <property type="entry name" value="HisKA"/>
    <property type="match status" value="1"/>
</dbReference>
<keyword evidence="4" id="KW-1133">Transmembrane helix</keyword>
<comment type="caution">
    <text evidence="7">The sequence shown here is derived from an EMBL/GenBank/DDBJ whole genome shotgun (WGS) entry which is preliminary data.</text>
</comment>
<reference evidence="8 9" key="1">
    <citation type="submission" date="2017-12" db="EMBL/GenBank/DDBJ databases">
        <authorList>
            <person name="Paulsen S."/>
            <person name="Gram L.K."/>
        </authorList>
    </citation>
    <scope>NUCLEOTIDE SEQUENCE [LARGE SCALE GENOMIC DNA]</scope>
    <source>
        <strain evidence="7 9">S2231</strain>
        <strain evidence="6 8">S2233</strain>
    </source>
</reference>
<dbReference type="SUPFAM" id="SSF55874">
    <property type="entry name" value="ATPase domain of HSP90 chaperone/DNA topoisomerase II/histidine kinase"/>
    <property type="match status" value="1"/>
</dbReference>
<evidence type="ECO:0000256" key="3">
    <source>
        <dbReference type="ARBA" id="ARBA00022553"/>
    </source>
</evidence>
<keyword evidence="8" id="KW-1185">Reference proteome</keyword>
<dbReference type="Gene3D" id="1.10.287.130">
    <property type="match status" value="1"/>
</dbReference>
<dbReference type="Gene3D" id="3.30.565.10">
    <property type="entry name" value="Histidine kinase-like ATPase, C-terminal domain"/>
    <property type="match status" value="1"/>
</dbReference>
<proteinExistence type="predicted"/>
<dbReference type="GO" id="GO:0000155">
    <property type="term" value="F:phosphorelay sensor kinase activity"/>
    <property type="evidence" value="ECO:0007669"/>
    <property type="project" value="InterPro"/>
</dbReference>